<dbReference type="Proteomes" id="UP001437256">
    <property type="component" value="Unassembled WGS sequence"/>
</dbReference>
<proteinExistence type="predicted"/>
<dbReference type="EMBL" id="JBBXMP010000011">
    <property type="protein sequence ID" value="KAL0069686.1"/>
    <property type="molecule type" value="Genomic_DNA"/>
</dbReference>
<evidence type="ECO:0000313" key="2">
    <source>
        <dbReference type="EMBL" id="KAL0069686.1"/>
    </source>
</evidence>
<feature type="region of interest" description="Disordered" evidence="1">
    <location>
        <begin position="64"/>
        <end position="124"/>
    </location>
</feature>
<name>A0ABR3A703_9AGAR</name>
<evidence type="ECO:0000256" key="1">
    <source>
        <dbReference type="SAM" id="MobiDB-lite"/>
    </source>
</evidence>
<evidence type="ECO:0000313" key="3">
    <source>
        <dbReference type="Proteomes" id="UP001437256"/>
    </source>
</evidence>
<keyword evidence="3" id="KW-1185">Reference proteome</keyword>
<organism evidence="2 3">
    <name type="scientific">Marasmius tenuissimus</name>
    <dbReference type="NCBI Taxonomy" id="585030"/>
    <lineage>
        <taxon>Eukaryota</taxon>
        <taxon>Fungi</taxon>
        <taxon>Dikarya</taxon>
        <taxon>Basidiomycota</taxon>
        <taxon>Agaricomycotina</taxon>
        <taxon>Agaricomycetes</taxon>
        <taxon>Agaricomycetidae</taxon>
        <taxon>Agaricales</taxon>
        <taxon>Marasmiineae</taxon>
        <taxon>Marasmiaceae</taxon>
        <taxon>Marasmius</taxon>
    </lineage>
</organism>
<accession>A0ABR3A703</accession>
<gene>
    <name evidence="2" type="ORF">AAF712_003344</name>
</gene>
<feature type="compositionally biased region" description="Polar residues" evidence="1">
    <location>
        <begin position="93"/>
        <end position="102"/>
    </location>
</feature>
<feature type="compositionally biased region" description="Low complexity" evidence="1">
    <location>
        <begin position="72"/>
        <end position="83"/>
    </location>
</feature>
<feature type="compositionally biased region" description="Basic residues" evidence="1">
    <location>
        <begin position="216"/>
        <end position="227"/>
    </location>
</feature>
<comment type="caution">
    <text evidence="2">The sequence shown here is derived from an EMBL/GenBank/DDBJ whole genome shotgun (WGS) entry which is preliminary data.</text>
</comment>
<protein>
    <submittedName>
        <fullName evidence="2">Uncharacterized protein</fullName>
    </submittedName>
</protein>
<sequence>MSSRTHTRDMSHLEQPIELAEYLEVRRARRTIDLPLSLDKTLRRTFQSVKFEWEDLDGLHWSSEDESSDYYPTSRSEPPSTTSSRDHEYEMQSPGSSSSRVQLTGRGREVSSRYRSPATGISHIPFPVPLRRKTQTTTLSRILVALRKSTVHEDDDCPTPMPSRTTFAQAQAAANSQLHGTDFDYDGTNVEAVAAHVHRTIEDVERRMRKQSSSSRRLKNQRLKIRRRDSEETRVMLAAGEDGMKF</sequence>
<feature type="region of interest" description="Disordered" evidence="1">
    <location>
        <begin position="207"/>
        <end position="231"/>
    </location>
</feature>
<reference evidence="2 3" key="1">
    <citation type="submission" date="2024-05" db="EMBL/GenBank/DDBJ databases">
        <title>A draft genome resource for the thread blight pathogen Marasmius tenuissimus strain MS-2.</title>
        <authorList>
            <person name="Yulfo-Soto G.E."/>
            <person name="Baruah I.K."/>
            <person name="Amoako-Attah I."/>
            <person name="Bukari Y."/>
            <person name="Meinhardt L.W."/>
            <person name="Bailey B.A."/>
            <person name="Cohen S.P."/>
        </authorList>
    </citation>
    <scope>NUCLEOTIDE SEQUENCE [LARGE SCALE GENOMIC DNA]</scope>
    <source>
        <strain evidence="2 3">MS-2</strain>
    </source>
</reference>